<evidence type="ECO:0000313" key="3">
    <source>
        <dbReference type="EMBL" id="MCH84231.1"/>
    </source>
</evidence>
<reference evidence="3 4" key="1">
    <citation type="journal article" date="2018" name="Front. Plant Sci.">
        <title>Red Clover (Trifolium pratense) and Zigzag Clover (T. medium) - A Picture of Genomic Similarities and Differences.</title>
        <authorList>
            <person name="Dluhosova J."/>
            <person name="Istvanek J."/>
            <person name="Nedelnik J."/>
            <person name="Repkova J."/>
        </authorList>
    </citation>
    <scope>NUCLEOTIDE SEQUENCE [LARGE SCALE GENOMIC DNA]</scope>
    <source>
        <strain evidence="4">cv. 10/8</strain>
        <tissue evidence="3">Leaf</tissue>
    </source>
</reference>
<accession>A0A392MAD0</accession>
<evidence type="ECO:0000256" key="1">
    <source>
        <dbReference type="SAM" id="MobiDB-lite"/>
    </source>
</evidence>
<dbReference type="InterPro" id="IPR046796">
    <property type="entry name" value="Transposase_32_dom"/>
</dbReference>
<dbReference type="Pfam" id="PF20167">
    <property type="entry name" value="Transposase_32"/>
    <property type="match status" value="1"/>
</dbReference>
<organism evidence="3 4">
    <name type="scientific">Trifolium medium</name>
    <dbReference type="NCBI Taxonomy" id="97028"/>
    <lineage>
        <taxon>Eukaryota</taxon>
        <taxon>Viridiplantae</taxon>
        <taxon>Streptophyta</taxon>
        <taxon>Embryophyta</taxon>
        <taxon>Tracheophyta</taxon>
        <taxon>Spermatophyta</taxon>
        <taxon>Magnoliopsida</taxon>
        <taxon>eudicotyledons</taxon>
        <taxon>Gunneridae</taxon>
        <taxon>Pentapetalae</taxon>
        <taxon>rosids</taxon>
        <taxon>fabids</taxon>
        <taxon>Fabales</taxon>
        <taxon>Fabaceae</taxon>
        <taxon>Papilionoideae</taxon>
        <taxon>50 kb inversion clade</taxon>
        <taxon>NPAAA clade</taxon>
        <taxon>Hologalegina</taxon>
        <taxon>IRL clade</taxon>
        <taxon>Trifolieae</taxon>
        <taxon>Trifolium</taxon>
    </lineage>
</organism>
<feature type="non-terminal residue" evidence="3">
    <location>
        <position position="234"/>
    </location>
</feature>
<sequence length="234" mass="26054">MSSMFTRLAGKGKKKDTTPPQEPPKKKRLLRSVSKKGQSSSAQQVPREDSPPPQVAVLHLTDPSLPLIDNRFVSVSHQKRYGKICTFNINQEKGFGDNLLDGVPELNISLRTRKWAKFNRLKLKDEDNPGNAMWVREFIANAYDPTGSGEPSFSSVVRGKRVNFAPAALNALLGCASQEPCRFQVERARVNVGALSRREELKNIVCRPGGDWLPYSASSVPTRLSLTSFKPLHR</sequence>
<evidence type="ECO:0000259" key="2">
    <source>
        <dbReference type="Pfam" id="PF20167"/>
    </source>
</evidence>
<evidence type="ECO:0000313" key="4">
    <source>
        <dbReference type="Proteomes" id="UP000265520"/>
    </source>
</evidence>
<gene>
    <name evidence="3" type="ORF">A2U01_0005062</name>
</gene>
<feature type="region of interest" description="Disordered" evidence="1">
    <location>
        <begin position="1"/>
        <end position="54"/>
    </location>
</feature>
<keyword evidence="4" id="KW-1185">Reference proteome</keyword>
<proteinExistence type="predicted"/>
<dbReference type="AlphaFoldDB" id="A0A392MAD0"/>
<feature type="domain" description="Putative plant transposon protein" evidence="2">
    <location>
        <begin position="112"/>
        <end position="222"/>
    </location>
</feature>
<name>A0A392MAD0_9FABA</name>
<comment type="caution">
    <text evidence="3">The sequence shown here is derived from an EMBL/GenBank/DDBJ whole genome shotgun (WGS) entry which is preliminary data.</text>
</comment>
<dbReference type="Proteomes" id="UP000265520">
    <property type="component" value="Unassembled WGS sequence"/>
</dbReference>
<feature type="compositionally biased region" description="Basic residues" evidence="1">
    <location>
        <begin position="25"/>
        <end position="34"/>
    </location>
</feature>
<dbReference type="EMBL" id="LXQA010006485">
    <property type="protein sequence ID" value="MCH84231.1"/>
    <property type="molecule type" value="Genomic_DNA"/>
</dbReference>
<protein>
    <recommendedName>
        <fullName evidence="2">Putative plant transposon protein domain-containing protein</fullName>
    </recommendedName>
</protein>